<dbReference type="PANTHER" id="PTHR34384:SF5">
    <property type="entry name" value="L-2,3-DIAMINOPROPANOATE--CITRATE LIGASE"/>
    <property type="match status" value="1"/>
</dbReference>
<evidence type="ECO:0000259" key="3">
    <source>
        <dbReference type="Pfam" id="PF04183"/>
    </source>
</evidence>
<protein>
    <submittedName>
        <fullName evidence="5">IucA/IucC family siderophore biosynthesis protein</fullName>
    </submittedName>
</protein>
<name>A0AAX0RWT2_9BACI</name>
<dbReference type="Pfam" id="PF04183">
    <property type="entry name" value="IucA_IucC"/>
    <property type="match status" value="1"/>
</dbReference>
<dbReference type="PANTHER" id="PTHR34384">
    <property type="entry name" value="L-2,3-DIAMINOPROPANOATE--CITRATE LIGASE"/>
    <property type="match status" value="1"/>
</dbReference>
<accession>A0AAX0RWT2</accession>
<reference evidence="5 6" key="1">
    <citation type="submission" date="2017-09" db="EMBL/GenBank/DDBJ databases">
        <title>Large-scale bioinformatics analysis of Bacillus genomes uncovers conserved roles of natural products in bacterial physiology.</title>
        <authorList>
            <consortium name="Agbiome Team Llc"/>
            <person name="Bleich R.M."/>
            <person name="Kirk G.J."/>
            <person name="Santa Maria K.C."/>
            <person name="Allen S.E."/>
            <person name="Farag S."/>
            <person name="Shank E.A."/>
            <person name="Bowers A."/>
        </authorList>
    </citation>
    <scope>NUCLEOTIDE SEQUENCE [LARGE SCALE GENOMIC DNA]</scope>
    <source>
        <strain evidence="5 6">AFS003229</strain>
    </source>
</reference>
<comment type="caution">
    <text evidence="5">The sequence shown here is derived from an EMBL/GenBank/DDBJ whole genome shotgun (WGS) entry which is preliminary data.</text>
</comment>
<sequence length="601" mass="68727">MMNSKQIAEQATMQSFLNCYFRETGNCSLEETKNWPELEGTVPTSLLVSNLASQDIALLVPLKYWSETGRHIISFPVYYQTSSKQVRELDYVTMVSAVSKELLNEQGRTDSEDELMLRVILSSQNIQRYVEARREDFDALQSPDFTYIEAEQSLLFGHLFHPTPKSKQGISDRDEWNYSPELKGEFQLHYFLADSSIVIQDSSEVISASEIIKQELAGDLEISSGFRDTYCKKESPYIIIPGHPLQAKELVEKEEVKKLIELGLLIYAGPLGKKFTATSSFRTVYSATSKYMYKFSVPVKITNSLRANLQKELDRGVEIAKLIDSKVGDDLRKQHPSFRVIKDPAYLTIKTTEQDSGFDVDIRENPFYENNKQASLIAGLCQDNAYGAPSRLGAIIRKLAEEENRSTEEVSKDWFNTYLSMTLKPMLWLFEEYGIVLEAHQQNSIIQLQNGYPSTFYYRDNQGYYYCESKVDRLMSILPELSEKSFTTCSDEVAEERLQYYFFFNHLLGIINNFGTEGLASEQTLLQLVQEQLESSGKESKDEGLNRVVSRLLYEQELPCKANLLTRFHDMDELVGSLETQSVYTTIENPFAQGVLATHEK</sequence>
<dbReference type="Proteomes" id="UP000220106">
    <property type="component" value="Unassembled WGS sequence"/>
</dbReference>
<dbReference type="AlphaFoldDB" id="A0AAX0RWT2"/>
<dbReference type="InterPro" id="IPR007310">
    <property type="entry name" value="Aerobactin_biosyn_IucA/IucC_N"/>
</dbReference>
<dbReference type="RefSeq" id="WP_098177063.1">
    <property type="nucleotide sequence ID" value="NZ_JBHJQV010000047.1"/>
</dbReference>
<feature type="domain" description="Aerobactin siderophore biosynthesis IucA/IucC-like C-terminal" evidence="4">
    <location>
        <begin position="413"/>
        <end position="574"/>
    </location>
</feature>
<dbReference type="EMBL" id="NUEQ01000034">
    <property type="protein sequence ID" value="PEJ30020.1"/>
    <property type="molecule type" value="Genomic_DNA"/>
</dbReference>
<evidence type="ECO:0000313" key="5">
    <source>
        <dbReference type="EMBL" id="PEJ30020.1"/>
    </source>
</evidence>
<dbReference type="GO" id="GO:0019290">
    <property type="term" value="P:siderophore biosynthetic process"/>
    <property type="evidence" value="ECO:0007669"/>
    <property type="project" value="InterPro"/>
</dbReference>
<dbReference type="InterPro" id="IPR022770">
    <property type="entry name" value="IucA/IucC-like_C"/>
</dbReference>
<evidence type="ECO:0000259" key="4">
    <source>
        <dbReference type="Pfam" id="PF06276"/>
    </source>
</evidence>
<comment type="pathway">
    <text evidence="1">Siderophore biosynthesis.</text>
</comment>
<comment type="similarity">
    <text evidence="2">Belongs to the IucA/IucC family.</text>
</comment>
<evidence type="ECO:0000256" key="2">
    <source>
        <dbReference type="ARBA" id="ARBA00007832"/>
    </source>
</evidence>
<evidence type="ECO:0000313" key="6">
    <source>
        <dbReference type="Proteomes" id="UP000220106"/>
    </source>
</evidence>
<evidence type="ECO:0000256" key="1">
    <source>
        <dbReference type="ARBA" id="ARBA00004924"/>
    </source>
</evidence>
<gene>
    <name evidence="5" type="ORF">CN689_19695</name>
</gene>
<organism evidence="5 6">
    <name type="scientific">Peribacillus butanolivorans</name>
    <dbReference type="NCBI Taxonomy" id="421767"/>
    <lineage>
        <taxon>Bacteria</taxon>
        <taxon>Bacillati</taxon>
        <taxon>Bacillota</taxon>
        <taxon>Bacilli</taxon>
        <taxon>Bacillales</taxon>
        <taxon>Bacillaceae</taxon>
        <taxon>Peribacillus</taxon>
    </lineage>
</organism>
<proteinExistence type="inferred from homology"/>
<dbReference type="GO" id="GO:0016881">
    <property type="term" value="F:acid-amino acid ligase activity"/>
    <property type="evidence" value="ECO:0007669"/>
    <property type="project" value="UniProtKB-ARBA"/>
</dbReference>
<dbReference type="Gene3D" id="1.10.510.40">
    <property type="match status" value="1"/>
</dbReference>
<dbReference type="InterPro" id="IPR037455">
    <property type="entry name" value="LucA/IucC-like"/>
</dbReference>
<dbReference type="Pfam" id="PF06276">
    <property type="entry name" value="FhuF"/>
    <property type="match status" value="1"/>
</dbReference>
<feature type="domain" description="Aerobactin siderophore biosynthesis IucA/IucC N-terminal" evidence="3">
    <location>
        <begin position="146"/>
        <end position="382"/>
    </location>
</feature>